<evidence type="ECO:0000256" key="1">
    <source>
        <dbReference type="ARBA" id="ARBA00007269"/>
    </source>
</evidence>
<dbReference type="PANTHER" id="PTHR12360:SF1">
    <property type="entry name" value="NF-X1-TYPE ZINC FINGER PROTEIN NFXL1"/>
    <property type="match status" value="1"/>
</dbReference>
<dbReference type="PROSITE" id="PS50089">
    <property type="entry name" value="ZF_RING_2"/>
    <property type="match status" value="1"/>
</dbReference>
<protein>
    <submittedName>
        <fullName evidence="11">NF-X1-type zinc finger protein NFXL1</fullName>
    </submittedName>
</protein>
<dbReference type="KEGG" id="bman:114251285"/>
<evidence type="ECO:0000313" key="11">
    <source>
        <dbReference type="RefSeq" id="XP_028041296.1"/>
    </source>
</evidence>
<gene>
    <name evidence="11" type="primary">LOC114251285</name>
</gene>
<evidence type="ECO:0000256" key="3">
    <source>
        <dbReference type="ARBA" id="ARBA00022737"/>
    </source>
</evidence>
<reference evidence="11" key="1">
    <citation type="submission" date="2025-08" db="UniProtKB">
        <authorList>
            <consortium name="RefSeq"/>
        </authorList>
    </citation>
    <scope>IDENTIFICATION</scope>
    <source>
        <tissue evidence="11">Silk gland</tissue>
    </source>
</reference>
<sequence>MSRKYRDAAASLQLSVQRHLQEFSELSSSENDEPYDASVLEEILQRYCKGGGDRRMLNRTKNILEEALSGNPITCLICISSVKRTDAIWTCGHCYCYFHLTCVQKWSIDSVTLRSDENEGPVSIVKPQKTEWCCPKCRFTYNKTDIPRKYYCFCGKNDDPTFHPWLIPHSCGEICEKRLSTGDSCKHKCLLLCHPGPCPPCPQTVNGTCYCEKEFKKVRCSAAKWSCNQTCQKTLLCKTHKCEDVCHEGECPPCHFSSSQSCNCGAEITHRPCNDPHWQCQRPCQKSYPCGYHKCEKVCHSGNCGPCPSSGNQSCPCGANKRYVECPDTIETCLGTCNKKHDCEHTCPEKCHKGPCPPCQVLVQKKCQCGTHLRSLPCSKEFRCETKCRGTRPCRKHSCGRKCCNGNCPPCEKICDKQLQCGRHRCTNICHLGPCYPCPQEIKVPCNCKKTIKTVPCGRYKMIKPPRCTLPCHLKYKCGHVDENKHSCHFGECPPCKAVCGKKYNKCEHYCKTTCHKYVLVVFRQVKKPATPWEAQRPKTKITALDCPPCETPLQLICFGEHETDTQVCHSAKRRSCGRECGKPLTCGNHKCTLECHLLREDPAYRDVPSVCKPCDKPCLVSRPEKCTHKCPKGACHPGPCPPCEILERVACHCNVTELYIRCRQLSVASEDILSCKQQCPKSLVCGHRCKNTCHSGPCTNQICTKKTKAYCVCRNIKKELPCNLIRDGEAKIECDESCEKKKLAAKLEKEMEEQRQKKLEEEKNRRELAEYEWKLSGKKKNYKEKKIIPNKDNRNMLQKNWIPIISVIVVMLALCIYCVLYN</sequence>
<dbReference type="InterPro" id="IPR019786">
    <property type="entry name" value="Zinc_finger_PHD-type_CS"/>
</dbReference>
<evidence type="ECO:0000256" key="8">
    <source>
        <dbReference type="SAM" id="Phobius"/>
    </source>
</evidence>
<dbReference type="PROSITE" id="PS01359">
    <property type="entry name" value="ZF_PHD_1"/>
    <property type="match status" value="1"/>
</dbReference>
<feature type="transmembrane region" description="Helical" evidence="8">
    <location>
        <begin position="802"/>
        <end position="821"/>
    </location>
</feature>
<keyword evidence="5" id="KW-0862">Zinc</keyword>
<dbReference type="GO" id="GO:0005634">
    <property type="term" value="C:nucleus"/>
    <property type="evidence" value="ECO:0007669"/>
    <property type="project" value="InterPro"/>
</dbReference>
<dbReference type="GO" id="GO:0000981">
    <property type="term" value="F:DNA-binding transcription factor activity, RNA polymerase II-specific"/>
    <property type="evidence" value="ECO:0007669"/>
    <property type="project" value="TreeGrafter"/>
</dbReference>
<feature type="domain" description="RING-type" evidence="9">
    <location>
        <begin position="75"/>
        <end position="138"/>
    </location>
</feature>
<dbReference type="GO" id="GO:0000977">
    <property type="term" value="F:RNA polymerase II transcription regulatory region sequence-specific DNA binding"/>
    <property type="evidence" value="ECO:0007669"/>
    <property type="project" value="TreeGrafter"/>
</dbReference>
<dbReference type="SMART" id="SM00438">
    <property type="entry name" value="ZnF_NFX"/>
    <property type="match status" value="10"/>
</dbReference>
<keyword evidence="4 6" id="KW-0863">Zinc-finger</keyword>
<dbReference type="Proteomes" id="UP000504629">
    <property type="component" value="Unplaced"/>
</dbReference>
<evidence type="ECO:0000256" key="5">
    <source>
        <dbReference type="ARBA" id="ARBA00022833"/>
    </source>
</evidence>
<dbReference type="InterPro" id="IPR000967">
    <property type="entry name" value="Znf_NFX1"/>
</dbReference>
<evidence type="ECO:0000259" key="9">
    <source>
        <dbReference type="PROSITE" id="PS50089"/>
    </source>
</evidence>
<organism evidence="10 11">
    <name type="scientific">Bombyx mandarina</name>
    <name type="common">Wild silk moth</name>
    <name type="synonym">Wild silkworm</name>
    <dbReference type="NCBI Taxonomy" id="7092"/>
    <lineage>
        <taxon>Eukaryota</taxon>
        <taxon>Metazoa</taxon>
        <taxon>Ecdysozoa</taxon>
        <taxon>Arthropoda</taxon>
        <taxon>Hexapoda</taxon>
        <taxon>Insecta</taxon>
        <taxon>Pterygota</taxon>
        <taxon>Neoptera</taxon>
        <taxon>Endopterygota</taxon>
        <taxon>Lepidoptera</taxon>
        <taxon>Glossata</taxon>
        <taxon>Ditrysia</taxon>
        <taxon>Bombycoidea</taxon>
        <taxon>Bombycidae</taxon>
        <taxon>Bombycinae</taxon>
        <taxon>Bombyx</taxon>
    </lineage>
</organism>
<dbReference type="CDD" id="cd06008">
    <property type="entry name" value="NF-X1-zinc-finger"/>
    <property type="match status" value="5"/>
</dbReference>
<comment type="similarity">
    <text evidence="1">Belongs to the NFX1 family.</text>
</comment>
<keyword evidence="10" id="KW-1185">Reference proteome</keyword>
<keyword evidence="8" id="KW-0812">Transmembrane</keyword>
<keyword evidence="8" id="KW-1133">Transmembrane helix</keyword>
<feature type="coiled-coil region" evidence="7">
    <location>
        <begin position="741"/>
        <end position="773"/>
    </location>
</feature>
<keyword evidence="2" id="KW-0479">Metal-binding</keyword>
<dbReference type="Pfam" id="PF01422">
    <property type="entry name" value="zf-NF-X1"/>
    <property type="match status" value="10"/>
</dbReference>
<evidence type="ECO:0000256" key="7">
    <source>
        <dbReference type="SAM" id="Coils"/>
    </source>
</evidence>
<keyword evidence="8" id="KW-0472">Membrane</keyword>
<evidence type="ECO:0000256" key="2">
    <source>
        <dbReference type="ARBA" id="ARBA00022723"/>
    </source>
</evidence>
<name>A0A6J2KG38_BOMMA</name>
<keyword evidence="3" id="KW-0677">Repeat</keyword>
<evidence type="ECO:0000256" key="4">
    <source>
        <dbReference type="ARBA" id="ARBA00022771"/>
    </source>
</evidence>
<dbReference type="CDD" id="cd16697">
    <property type="entry name" value="RING-CH-C4HC3_NFXL1"/>
    <property type="match status" value="1"/>
</dbReference>
<dbReference type="GO" id="GO:0008270">
    <property type="term" value="F:zinc ion binding"/>
    <property type="evidence" value="ECO:0007669"/>
    <property type="project" value="UniProtKB-KW"/>
</dbReference>
<dbReference type="RefSeq" id="XP_028041296.1">
    <property type="nucleotide sequence ID" value="XM_028185495.1"/>
</dbReference>
<keyword evidence="7" id="KW-0175">Coiled coil</keyword>
<evidence type="ECO:0000256" key="6">
    <source>
        <dbReference type="PROSITE-ProRule" id="PRU00175"/>
    </source>
</evidence>
<evidence type="ECO:0000313" key="10">
    <source>
        <dbReference type="Proteomes" id="UP000504629"/>
    </source>
</evidence>
<dbReference type="PANTHER" id="PTHR12360">
    <property type="entry name" value="NUCLEAR TRANSCRIPTION FACTOR, X-BOX BINDING 1 NFX1"/>
    <property type="match status" value="1"/>
</dbReference>
<dbReference type="InterPro" id="IPR001841">
    <property type="entry name" value="Znf_RING"/>
</dbReference>
<accession>A0A6J2KG38</accession>
<proteinExistence type="inferred from homology"/>
<dbReference type="AlphaFoldDB" id="A0A6J2KG38"/>
<dbReference type="InterPro" id="IPR034078">
    <property type="entry name" value="NFX1_fam"/>
</dbReference>
<dbReference type="OrthoDB" id="536399at2759"/>
<dbReference type="GeneID" id="114251285"/>